<protein>
    <submittedName>
        <fullName evidence="1">Helix-turn-helix domain-containing protein</fullName>
    </submittedName>
</protein>
<proteinExistence type="predicted"/>
<reference evidence="1 2" key="1">
    <citation type="submission" date="2020-12" db="EMBL/GenBank/DDBJ databases">
        <title>Salegentibacter orientalis sp. nov., isolated from costal sediment.</title>
        <authorList>
            <person name="Lian F.-B."/>
        </authorList>
    </citation>
    <scope>NUCLEOTIDE SEQUENCE [LARGE SCALE GENOMIC DNA]</scope>
    <source>
        <strain evidence="1 2">F60176</strain>
    </source>
</reference>
<dbReference type="EMBL" id="JAEHNY010000004">
    <property type="protein sequence ID" value="MBI6119610.1"/>
    <property type="molecule type" value="Genomic_DNA"/>
</dbReference>
<comment type="caution">
    <text evidence="1">The sequence shown here is derived from an EMBL/GenBank/DDBJ whole genome shotgun (WGS) entry which is preliminary data.</text>
</comment>
<sequence>MAKEIITTDDLMIFKLELLDELKRLMEEHSYRKNKRYLKSAEVKELLGVSAGTLHNIRVNGNLPYTKLGGTIFYDWNDIQRIMKEYRIDNSY</sequence>
<dbReference type="Proteomes" id="UP000635665">
    <property type="component" value="Unassembled WGS sequence"/>
</dbReference>
<dbReference type="PANTHER" id="PTHR34585:SF22">
    <property type="entry name" value="HELIX-TURN-HELIX DOMAIN-CONTAINING PROTEIN"/>
    <property type="match status" value="1"/>
</dbReference>
<organism evidence="1 2">
    <name type="scientific">Salegentibacter maritimus</name>
    <dbReference type="NCBI Taxonomy" id="2794347"/>
    <lineage>
        <taxon>Bacteria</taxon>
        <taxon>Pseudomonadati</taxon>
        <taxon>Bacteroidota</taxon>
        <taxon>Flavobacteriia</taxon>
        <taxon>Flavobacteriales</taxon>
        <taxon>Flavobacteriaceae</taxon>
        <taxon>Salegentibacter</taxon>
    </lineage>
</organism>
<dbReference type="SUPFAM" id="SSF46955">
    <property type="entry name" value="Putative DNA-binding domain"/>
    <property type="match status" value="1"/>
</dbReference>
<accession>A0ABS0TEY3</accession>
<name>A0ABS0TEY3_9FLAO</name>
<dbReference type="InterPro" id="IPR009061">
    <property type="entry name" value="DNA-bd_dom_put_sf"/>
</dbReference>
<evidence type="ECO:0000313" key="1">
    <source>
        <dbReference type="EMBL" id="MBI6119610.1"/>
    </source>
</evidence>
<dbReference type="PANTHER" id="PTHR34585">
    <property type="match status" value="1"/>
</dbReference>
<gene>
    <name evidence="1" type="ORF">I6U50_06210</name>
</gene>
<keyword evidence="2" id="KW-1185">Reference proteome</keyword>
<dbReference type="RefSeq" id="WP_198638207.1">
    <property type="nucleotide sequence ID" value="NZ_JAEHNY010000004.1"/>
</dbReference>
<evidence type="ECO:0000313" key="2">
    <source>
        <dbReference type="Proteomes" id="UP000635665"/>
    </source>
</evidence>